<proteinExistence type="predicted"/>
<keyword evidence="2" id="KW-1185">Reference proteome</keyword>
<dbReference type="Proteomes" id="UP000326582">
    <property type="component" value="Chromosome 1"/>
</dbReference>
<sequence length="673" mass="75829">MSNTHHASFDIIASNTFVGFPDGKIFSWCPRMELLAVSMNKTSIWVFRLNGERVYSINNRSEVIHLVWNQSGKFFGVSGADKFVKVYDSNNGALINTFATSTVLPITLTNWCSVCTFEDSSNSKLSNSDFFKVNTLGGMPKLGNEIDRIGSETKAFSSSTIQPVTNTNEDESVLDCLIVVNADALMSVTFDNLFIVPDIELPDNCKFLKHGVAGDMFRQHFLVEEENGNLSLKGVTLDMSVPEQKKHLVNIIRWSSMLVSITNHINEQFRLIVKEAQEFVTLFDRHLGNLKDALYSEVDLTTEFPQPADVEAKIIDTFMHMLLSGLIPANLKDYWLNQFGERGLLKVSSVGNSAFDNARKTSFSQIILALEKCIVILSNMEAVVLAETTLHGLDFGISSEMISKSIYLAKQLIKDFYELIWEIKEESEAFNKMLNWLKVEVVDKLAKEESDPQSFFSQHSTMEFKASTVMDYFEQYLLDPAFLKYLPVNTSNNEVLNKSNLVLDLQQSINELIETVDSQLLKGLRNDIRTKVKFKDSTTLQIQPKQVECQLKLSNSGALITAAKGSKLSIIRVSGVDQQKLELDLGEQIISHEILNGNRIVVLYRQSEVNYKFELYRINFAKNGVELSNSITFNQSTFIKTPAYMSISGMQEESLGIACVLDASRKQYVVLRL</sequence>
<dbReference type="EMBL" id="CP038484">
    <property type="protein sequence ID" value="QFZ25641.1"/>
    <property type="molecule type" value="Genomic_DNA"/>
</dbReference>
<protein>
    <submittedName>
        <fullName evidence="1">Anaphase-promoting complex subunit</fullName>
    </submittedName>
</protein>
<evidence type="ECO:0000313" key="1">
    <source>
        <dbReference type="EMBL" id="QFZ25641.1"/>
    </source>
</evidence>
<name>A0ACD0WE42_CLALS</name>
<accession>A0ACD0WE42</accession>
<gene>
    <name evidence="1" type="ORF">EJF14_10744</name>
</gene>
<evidence type="ECO:0000313" key="2">
    <source>
        <dbReference type="Proteomes" id="UP000326582"/>
    </source>
</evidence>
<organism evidence="1 2">
    <name type="scientific">Clavispora lusitaniae</name>
    <name type="common">Candida lusitaniae</name>
    <dbReference type="NCBI Taxonomy" id="36911"/>
    <lineage>
        <taxon>Eukaryota</taxon>
        <taxon>Fungi</taxon>
        <taxon>Dikarya</taxon>
        <taxon>Ascomycota</taxon>
        <taxon>Saccharomycotina</taxon>
        <taxon>Pichiomycetes</taxon>
        <taxon>Metschnikowiaceae</taxon>
        <taxon>Clavispora</taxon>
    </lineage>
</organism>
<reference evidence="2" key="1">
    <citation type="journal article" date="2019" name="MBio">
        <title>Comparative genomics for the elucidation of multidrug resistance (MDR) in Candida lusitaniae.</title>
        <authorList>
            <person name="Kannan A."/>
            <person name="Asner S.A."/>
            <person name="Trachsel E."/>
            <person name="Kelly S."/>
            <person name="Parker J."/>
            <person name="Sanglard D."/>
        </authorList>
    </citation>
    <scope>NUCLEOTIDE SEQUENCE [LARGE SCALE GENOMIC DNA]</scope>
    <source>
        <strain evidence="2">P1</strain>
    </source>
</reference>